<evidence type="ECO:0000259" key="4">
    <source>
        <dbReference type="PROSITE" id="PS50048"/>
    </source>
</evidence>
<dbReference type="Pfam" id="PF04082">
    <property type="entry name" value="Fungal_trans"/>
    <property type="match status" value="1"/>
</dbReference>
<dbReference type="PANTHER" id="PTHR47425:SF2">
    <property type="entry name" value="FARB-RELATED"/>
    <property type="match status" value="1"/>
</dbReference>
<dbReference type="PROSITE" id="PS50048">
    <property type="entry name" value="ZN2_CY6_FUNGAL_2"/>
    <property type="match status" value="1"/>
</dbReference>
<name>M7SJE6_EUTLA</name>
<evidence type="ECO:0000313" key="5">
    <source>
        <dbReference type="EMBL" id="EMR64433.1"/>
    </source>
</evidence>
<dbReference type="GO" id="GO:0008270">
    <property type="term" value="F:zinc ion binding"/>
    <property type="evidence" value="ECO:0007669"/>
    <property type="project" value="InterPro"/>
</dbReference>
<dbReference type="Proteomes" id="UP000012174">
    <property type="component" value="Unassembled WGS sequence"/>
</dbReference>
<dbReference type="SUPFAM" id="SSF57701">
    <property type="entry name" value="Zn2/Cys6 DNA-binding domain"/>
    <property type="match status" value="1"/>
</dbReference>
<keyword evidence="2" id="KW-0539">Nucleus</keyword>
<feature type="region of interest" description="Disordered" evidence="3">
    <location>
        <begin position="1"/>
        <end position="62"/>
    </location>
</feature>
<sequence>MASDEIIASAHSPDPEPDDSASTVMEDAPDSTTKGASQQSSTKKRPASSSEPNGTTKITKRRAARACVSCRARKVRCDVVEGAPCGNCRWDNVECVVQESRRRKKNLFDATLSSSTGSQHAEAHHPQLKAKTSTPINITAAPLRRQSEVSQFSSTSNDGSSQACIPEGGGLESHVPHMIYQRSGGVQLDPLMLAKLQAGNSGSRYPSIWPSPSNSARHGSVSGDVRTAQFLNTLEEPDASSHLPAFIRPLPAKIAAEDVAYLHTKGALTLPSIPLQNALLRCYIEYVHPYMPLVDLNEFLTAINARDGLCGQISLFLYHAVMFSATAFVESLHRNPANTSMSLRKKNLWKRIWWCCFMRDRLVALGMRRPTRIKDEDFDVPMLEEGDFEIESLSDDVQIIGEDCRLMRDVGMQQELALMCIEKARLCLCISRMLKAQYSVLIRDKAKPENTTNSTMMLFPNKQLDNMDNVKNCDMELSNWMKSLPLCCQYRPLTCLDIRNGRSTIAVQRNLLHMVYYTTLSALHRPQFLPSSPMHAPQTSAQVQELSRMRVREAATQITRMVSEMHTLRLERYLPTTGVTVVLPAMIIHLLEMKSPLAQTRENALHGFKQCMTVMEKLRDSYSAADYAVGFLDAALRKASIDLQIVQQNQKLSAMNGLKTAAAVPPVPTFAAEDNMATPPPEPSLPYETGANTIGAGGGAGGPQHDSRMSAMAASLFPPSMQMTQQQQFMPPADLVGALNGGPSPPHTEKEMMTPSASGSSDGHAAPLDVEMDFDGMDHHDEFDWNAITGTNIDFDQWLQFPPADGRTATTANNKTGVVGNIGEVDSSNLADPTGLEYSGTGASGDGPGFGLVNMAEVDGTAALMGLMDTDAAGADGITVS</sequence>
<dbReference type="PROSITE" id="PS00463">
    <property type="entry name" value="ZN2_CY6_FUNGAL_1"/>
    <property type="match status" value="1"/>
</dbReference>
<evidence type="ECO:0000256" key="2">
    <source>
        <dbReference type="ARBA" id="ARBA00023242"/>
    </source>
</evidence>
<gene>
    <name evidence="5" type="ORF">UCREL1_8591</name>
</gene>
<proteinExistence type="predicted"/>
<evidence type="ECO:0000256" key="1">
    <source>
        <dbReference type="ARBA" id="ARBA00022723"/>
    </source>
</evidence>
<feature type="region of interest" description="Disordered" evidence="3">
    <location>
        <begin position="740"/>
        <end position="763"/>
    </location>
</feature>
<dbReference type="GO" id="GO:0000981">
    <property type="term" value="F:DNA-binding transcription factor activity, RNA polymerase II-specific"/>
    <property type="evidence" value="ECO:0007669"/>
    <property type="project" value="InterPro"/>
</dbReference>
<dbReference type="SMART" id="SM00066">
    <property type="entry name" value="GAL4"/>
    <property type="match status" value="1"/>
</dbReference>
<dbReference type="InterPro" id="IPR036864">
    <property type="entry name" value="Zn2-C6_fun-type_DNA-bd_sf"/>
</dbReference>
<dbReference type="eggNOG" id="ENOG502RHAD">
    <property type="taxonomic scope" value="Eukaryota"/>
</dbReference>
<dbReference type="InterPro" id="IPR001138">
    <property type="entry name" value="Zn2Cys6_DnaBD"/>
</dbReference>
<keyword evidence="6" id="KW-1185">Reference proteome</keyword>
<dbReference type="Pfam" id="PF00172">
    <property type="entry name" value="Zn_clus"/>
    <property type="match status" value="1"/>
</dbReference>
<feature type="compositionally biased region" description="Polar residues" evidence="3">
    <location>
        <begin position="30"/>
        <end position="57"/>
    </location>
</feature>
<dbReference type="InterPro" id="IPR052761">
    <property type="entry name" value="Fungal_Detox/Toxin_TFs"/>
</dbReference>
<dbReference type="AlphaFoldDB" id="M7SJE6"/>
<feature type="domain" description="Zn(2)-C6 fungal-type" evidence="4">
    <location>
        <begin position="66"/>
        <end position="97"/>
    </location>
</feature>
<dbReference type="OMA" id="WDNVECI"/>
<dbReference type="CDD" id="cd00067">
    <property type="entry name" value="GAL4"/>
    <property type="match status" value="1"/>
</dbReference>
<dbReference type="GO" id="GO:0003677">
    <property type="term" value="F:DNA binding"/>
    <property type="evidence" value="ECO:0007669"/>
    <property type="project" value="InterPro"/>
</dbReference>
<reference evidence="6" key="1">
    <citation type="journal article" date="2013" name="Genome Announc.">
        <title>Draft genome sequence of the grapevine dieback fungus Eutypa lata UCR-EL1.</title>
        <authorList>
            <person name="Blanco-Ulate B."/>
            <person name="Rolshausen P.E."/>
            <person name="Cantu D."/>
        </authorList>
    </citation>
    <scope>NUCLEOTIDE SEQUENCE [LARGE SCALE GENOMIC DNA]</scope>
    <source>
        <strain evidence="6">UCR-EL1</strain>
    </source>
</reference>
<dbReference type="SMART" id="SM00906">
    <property type="entry name" value="Fungal_trans"/>
    <property type="match status" value="1"/>
</dbReference>
<dbReference type="PANTHER" id="PTHR47425">
    <property type="entry name" value="FARB-RELATED"/>
    <property type="match status" value="1"/>
</dbReference>
<dbReference type="CDD" id="cd12148">
    <property type="entry name" value="fungal_TF_MHR"/>
    <property type="match status" value="1"/>
</dbReference>
<dbReference type="InterPro" id="IPR007219">
    <property type="entry name" value="XnlR_reg_dom"/>
</dbReference>
<dbReference type="KEGG" id="ela:UCREL1_8591"/>
<organism evidence="5 6">
    <name type="scientific">Eutypa lata (strain UCR-EL1)</name>
    <name type="common">Grapevine dieback disease fungus</name>
    <name type="synonym">Eutypa armeniacae</name>
    <dbReference type="NCBI Taxonomy" id="1287681"/>
    <lineage>
        <taxon>Eukaryota</taxon>
        <taxon>Fungi</taxon>
        <taxon>Dikarya</taxon>
        <taxon>Ascomycota</taxon>
        <taxon>Pezizomycotina</taxon>
        <taxon>Sordariomycetes</taxon>
        <taxon>Xylariomycetidae</taxon>
        <taxon>Xylariales</taxon>
        <taxon>Diatrypaceae</taxon>
        <taxon>Eutypa</taxon>
    </lineage>
</organism>
<dbReference type="EMBL" id="KB707075">
    <property type="protein sequence ID" value="EMR64433.1"/>
    <property type="molecule type" value="Genomic_DNA"/>
</dbReference>
<dbReference type="HOGENOM" id="CLU_006329_1_1_1"/>
<dbReference type="OrthoDB" id="4451586at2759"/>
<evidence type="ECO:0000256" key="3">
    <source>
        <dbReference type="SAM" id="MobiDB-lite"/>
    </source>
</evidence>
<keyword evidence="1" id="KW-0479">Metal-binding</keyword>
<dbReference type="Gene3D" id="4.10.240.10">
    <property type="entry name" value="Zn(2)-C6 fungal-type DNA-binding domain"/>
    <property type="match status" value="1"/>
</dbReference>
<accession>M7SJE6</accession>
<evidence type="ECO:0000313" key="6">
    <source>
        <dbReference type="Proteomes" id="UP000012174"/>
    </source>
</evidence>
<protein>
    <submittedName>
        <fullName evidence="5">Putative cutinase transcription factor 1 beta protein</fullName>
    </submittedName>
</protein>
<dbReference type="GO" id="GO:0006351">
    <property type="term" value="P:DNA-templated transcription"/>
    <property type="evidence" value="ECO:0007669"/>
    <property type="project" value="InterPro"/>
</dbReference>